<dbReference type="InterPro" id="IPR022893">
    <property type="entry name" value="Shikimate_DH_fam"/>
</dbReference>
<proteinExistence type="inferred from homology"/>
<dbReference type="Pfam" id="PF08501">
    <property type="entry name" value="Shikimate_dh_N"/>
    <property type="match status" value="1"/>
</dbReference>
<dbReference type="CDD" id="cd01065">
    <property type="entry name" value="NAD_bind_Shikimate_DH"/>
    <property type="match status" value="1"/>
</dbReference>
<dbReference type="GO" id="GO:0004764">
    <property type="term" value="F:shikimate 3-dehydrogenase (NADP+) activity"/>
    <property type="evidence" value="ECO:0007669"/>
    <property type="project" value="UniProtKB-UniRule"/>
</dbReference>
<evidence type="ECO:0000259" key="10">
    <source>
        <dbReference type="Pfam" id="PF08501"/>
    </source>
</evidence>
<comment type="function">
    <text evidence="9">Involved in the biosynthesis of the chorismate, which leads to the biosynthesis of aromatic amino acids. Catalyzes the reversible NADPH linked reduction of 3-dehydroshikimate (DHSA) to yield shikimate (SA).</text>
</comment>
<comment type="caution">
    <text evidence="9">Lacks conserved residue(s) required for the propagation of feature annotation.</text>
</comment>
<dbReference type="InterPro" id="IPR046346">
    <property type="entry name" value="Aminoacid_DH-like_N_sf"/>
</dbReference>
<dbReference type="RefSeq" id="WP_154519148.1">
    <property type="nucleotide sequence ID" value="NZ_VUMT01000009.1"/>
</dbReference>
<evidence type="ECO:0000256" key="9">
    <source>
        <dbReference type="HAMAP-Rule" id="MF_00222"/>
    </source>
</evidence>
<reference evidence="12 13" key="1">
    <citation type="submission" date="2019-08" db="EMBL/GenBank/DDBJ databases">
        <title>In-depth cultivation of the pig gut microbiome towards novel bacterial diversity and tailored functional studies.</title>
        <authorList>
            <person name="Wylensek D."/>
            <person name="Hitch T.C.A."/>
            <person name="Clavel T."/>
        </authorList>
    </citation>
    <scope>NUCLEOTIDE SEQUENCE [LARGE SCALE GENOMIC DNA]</scope>
    <source>
        <strain evidence="12 13">WCA-693-APC-MOT-I</strain>
    </source>
</reference>
<dbReference type="GO" id="GO:0009073">
    <property type="term" value="P:aromatic amino acid family biosynthetic process"/>
    <property type="evidence" value="ECO:0007669"/>
    <property type="project" value="UniProtKB-KW"/>
</dbReference>
<organism evidence="12 13">
    <name type="scientific">Velocimicrobium porci</name>
    <dbReference type="NCBI Taxonomy" id="2606634"/>
    <lineage>
        <taxon>Bacteria</taxon>
        <taxon>Bacillati</taxon>
        <taxon>Bacillota</taxon>
        <taxon>Clostridia</taxon>
        <taxon>Lachnospirales</taxon>
        <taxon>Lachnospiraceae</taxon>
        <taxon>Velocimicrobium</taxon>
    </lineage>
</organism>
<dbReference type="FunFam" id="3.40.50.720:FF:000086">
    <property type="entry name" value="Quinate/shikimate dehydrogenase"/>
    <property type="match status" value="1"/>
</dbReference>
<evidence type="ECO:0000256" key="5">
    <source>
        <dbReference type="ARBA" id="ARBA00023141"/>
    </source>
</evidence>
<dbReference type="SUPFAM" id="SSF51735">
    <property type="entry name" value="NAD(P)-binding Rossmann-fold domains"/>
    <property type="match status" value="1"/>
</dbReference>
<dbReference type="GO" id="GO:0009423">
    <property type="term" value="P:chorismate biosynthetic process"/>
    <property type="evidence" value="ECO:0007669"/>
    <property type="project" value="UniProtKB-UniRule"/>
</dbReference>
<comment type="caution">
    <text evidence="12">The sequence shown here is derived from an EMBL/GenBank/DDBJ whole genome shotgun (WGS) entry which is preliminary data.</text>
</comment>
<comment type="subunit">
    <text evidence="9">Homodimer.</text>
</comment>
<comment type="similarity">
    <text evidence="9">Belongs to the shikimate dehydrogenase family.</text>
</comment>
<evidence type="ECO:0000256" key="7">
    <source>
        <dbReference type="ARBA" id="ARBA00052329"/>
    </source>
</evidence>
<dbReference type="HAMAP" id="MF_00222">
    <property type="entry name" value="Shikimate_DH_AroE"/>
    <property type="match status" value="1"/>
</dbReference>
<feature type="binding site" evidence="9">
    <location>
        <begin position="138"/>
        <end position="142"/>
    </location>
    <ligand>
        <name>NADP(+)</name>
        <dbReference type="ChEBI" id="CHEBI:58349"/>
    </ligand>
</feature>
<evidence type="ECO:0000256" key="6">
    <source>
        <dbReference type="ARBA" id="ARBA00051639"/>
    </source>
</evidence>
<protein>
    <recommendedName>
        <fullName evidence="9">Shikimate dehydrogenase (NADP(+))</fullName>
        <shortName evidence="9">SDH</shortName>
        <ecNumber evidence="9">1.1.1.25</ecNumber>
    </recommendedName>
</protein>
<comment type="pathway">
    <text evidence="1 9">Metabolic intermediate biosynthesis; chorismate biosynthesis; chorismate from D-erythrose 4-phosphate and phosphoenolpyruvate: step 4/7.</text>
</comment>
<feature type="binding site" evidence="9">
    <location>
        <position position="74"/>
    </location>
    <ligand>
        <name>shikimate</name>
        <dbReference type="ChEBI" id="CHEBI:36208"/>
    </ligand>
</feature>
<evidence type="ECO:0000313" key="13">
    <source>
        <dbReference type="Proteomes" id="UP000482209"/>
    </source>
</evidence>
<keyword evidence="4 9" id="KW-0560">Oxidoreductase</keyword>
<dbReference type="Pfam" id="PF18317">
    <property type="entry name" value="SDH_C"/>
    <property type="match status" value="1"/>
</dbReference>
<dbReference type="InterPro" id="IPR036291">
    <property type="entry name" value="NAD(P)-bd_dom_sf"/>
</dbReference>
<dbReference type="InterPro" id="IPR041121">
    <property type="entry name" value="SDH_C"/>
</dbReference>
<dbReference type="InterPro" id="IPR013708">
    <property type="entry name" value="Shikimate_DH-bd_N"/>
</dbReference>
<feature type="binding site" evidence="9">
    <location>
        <position position="239"/>
    </location>
    <ligand>
        <name>NADP(+)</name>
        <dbReference type="ChEBI" id="CHEBI:58349"/>
    </ligand>
</feature>
<evidence type="ECO:0000256" key="8">
    <source>
        <dbReference type="ARBA" id="ARBA00060613"/>
    </source>
</evidence>
<dbReference type="UniPathway" id="UPA00053">
    <property type="reaction ID" value="UER00087"/>
</dbReference>
<comment type="catalytic activity">
    <reaction evidence="9">
        <text>shikimate + NADP(+) = 3-dehydroshikimate + NADPH + H(+)</text>
        <dbReference type="Rhea" id="RHEA:17737"/>
        <dbReference type="ChEBI" id="CHEBI:15378"/>
        <dbReference type="ChEBI" id="CHEBI:16630"/>
        <dbReference type="ChEBI" id="CHEBI:36208"/>
        <dbReference type="ChEBI" id="CHEBI:57783"/>
        <dbReference type="ChEBI" id="CHEBI:58349"/>
        <dbReference type="EC" id="1.1.1.25"/>
    </reaction>
</comment>
<evidence type="ECO:0000256" key="3">
    <source>
        <dbReference type="ARBA" id="ARBA00022857"/>
    </source>
</evidence>
<dbReference type="Gene3D" id="3.40.50.720">
    <property type="entry name" value="NAD(P)-binding Rossmann-like Domain"/>
    <property type="match status" value="1"/>
</dbReference>
<feature type="binding site" evidence="9">
    <location>
        <position position="114"/>
    </location>
    <ligand>
        <name>shikimate</name>
        <dbReference type="ChEBI" id="CHEBI:36208"/>
    </ligand>
</feature>
<evidence type="ECO:0000259" key="11">
    <source>
        <dbReference type="Pfam" id="PF18317"/>
    </source>
</evidence>
<dbReference type="InterPro" id="IPR011342">
    <property type="entry name" value="Shikimate_DH"/>
</dbReference>
<feature type="binding site" evidence="9">
    <location>
        <position position="99"/>
    </location>
    <ligand>
        <name>shikimate</name>
        <dbReference type="ChEBI" id="CHEBI:36208"/>
    </ligand>
</feature>
<comment type="catalytic activity">
    <reaction evidence="6">
        <text>L-quinate + NAD(+) = 3-dehydroquinate + NADH + H(+)</text>
        <dbReference type="Rhea" id="RHEA:22364"/>
        <dbReference type="ChEBI" id="CHEBI:15378"/>
        <dbReference type="ChEBI" id="CHEBI:29751"/>
        <dbReference type="ChEBI" id="CHEBI:32364"/>
        <dbReference type="ChEBI" id="CHEBI:57540"/>
        <dbReference type="ChEBI" id="CHEBI:57945"/>
        <dbReference type="EC" id="1.1.1.24"/>
    </reaction>
</comment>
<comment type="pathway">
    <text evidence="8">Aromatic compound metabolism; 3,4-dihydroxybenzoate biosynthesis; 3-dehydroquinate from D-quinate (NAD(+) route).</text>
</comment>
<feature type="domain" description="SDH C-terminal" evidence="11">
    <location>
        <begin position="262"/>
        <end position="288"/>
    </location>
</feature>
<dbReference type="PANTHER" id="PTHR21089:SF1">
    <property type="entry name" value="BIFUNCTIONAL 3-DEHYDROQUINATE DEHYDRATASE_SHIKIMATE DEHYDROGENASE, CHLOROPLASTIC"/>
    <property type="match status" value="1"/>
</dbReference>
<feature type="binding site" evidence="9">
    <location>
        <position position="262"/>
    </location>
    <ligand>
        <name>NADP(+)</name>
        <dbReference type="ChEBI" id="CHEBI:58349"/>
    </ligand>
</feature>
<feature type="binding site" evidence="9">
    <location>
        <begin position="27"/>
        <end position="29"/>
    </location>
    <ligand>
        <name>shikimate</name>
        <dbReference type="ChEBI" id="CHEBI:36208"/>
    </ligand>
</feature>
<dbReference type="GO" id="GO:0030266">
    <property type="term" value="F:quinate 3-dehydrogenase (NAD+) activity"/>
    <property type="evidence" value="ECO:0007669"/>
    <property type="project" value="UniProtKB-EC"/>
</dbReference>
<dbReference type="EC" id="1.1.1.25" evidence="9"/>
<evidence type="ECO:0000256" key="1">
    <source>
        <dbReference type="ARBA" id="ARBA00004871"/>
    </source>
</evidence>
<dbReference type="GO" id="GO:0050661">
    <property type="term" value="F:NADP binding"/>
    <property type="evidence" value="ECO:0007669"/>
    <property type="project" value="InterPro"/>
</dbReference>
<evidence type="ECO:0000256" key="4">
    <source>
        <dbReference type="ARBA" id="ARBA00023002"/>
    </source>
</evidence>
<dbReference type="Proteomes" id="UP000482209">
    <property type="component" value="Unassembled WGS sequence"/>
</dbReference>
<name>A0A6L5XXZ0_9FIRM</name>
<feature type="binding site" evidence="9">
    <location>
        <position position="269"/>
    </location>
    <ligand>
        <name>shikimate</name>
        <dbReference type="ChEBI" id="CHEBI:36208"/>
    </ligand>
</feature>
<feature type="binding site" evidence="9">
    <location>
        <position position="241"/>
    </location>
    <ligand>
        <name>shikimate</name>
        <dbReference type="ChEBI" id="CHEBI:36208"/>
    </ligand>
</feature>
<accession>A0A6L5XXZ0</accession>
<comment type="catalytic activity">
    <reaction evidence="7">
        <text>shikimate + NAD(+) = 3-dehydroshikimate + NADH + H(+)</text>
        <dbReference type="Rhea" id="RHEA:17741"/>
        <dbReference type="ChEBI" id="CHEBI:15378"/>
        <dbReference type="ChEBI" id="CHEBI:16630"/>
        <dbReference type="ChEBI" id="CHEBI:36208"/>
        <dbReference type="ChEBI" id="CHEBI:57540"/>
        <dbReference type="ChEBI" id="CHEBI:57945"/>
    </reaction>
</comment>
<dbReference type="PANTHER" id="PTHR21089">
    <property type="entry name" value="SHIKIMATE DEHYDROGENASE"/>
    <property type="match status" value="1"/>
</dbReference>
<keyword evidence="2 9" id="KW-0028">Amino-acid biosynthesis</keyword>
<keyword evidence="5 9" id="KW-0057">Aromatic amino acid biosynthesis</keyword>
<evidence type="ECO:0000256" key="2">
    <source>
        <dbReference type="ARBA" id="ARBA00022605"/>
    </source>
</evidence>
<feature type="active site" description="Proton acceptor" evidence="9">
    <location>
        <position position="78"/>
    </location>
</feature>
<keyword evidence="3 9" id="KW-0521">NADP</keyword>
<dbReference type="SUPFAM" id="SSF53223">
    <property type="entry name" value="Aminoacid dehydrogenase-like, N-terminal domain"/>
    <property type="match status" value="1"/>
</dbReference>
<feature type="domain" description="Shikimate dehydrogenase substrate binding N-terminal" evidence="10">
    <location>
        <begin position="19"/>
        <end position="101"/>
    </location>
</feature>
<dbReference type="NCBIfam" id="TIGR00507">
    <property type="entry name" value="aroE"/>
    <property type="match status" value="1"/>
</dbReference>
<gene>
    <name evidence="9 12" type="primary">aroE</name>
    <name evidence="12" type="ORF">FYJ58_07590</name>
</gene>
<sequence>MNGIEKEYQITGHTKLTGLLGSPVSHSISPLMHNKAFQMLGLNYVYLCFDIKENQLKETLNGLSHLQIRGFNCTMPLKTKMFELADEVSKSASFIGAVNTVVFENGKFIGYNTDGIGYMMAVKEAGHSIIGKKMTLLGAGGAATAICAQAAIDGVKEIDVFNRKGPRFHQTAQFIQKLNRGTDCTVSLYDINDTTQLKKSIQSSAILTNGTSVGMAPNTEACPIPDSSFLHPELIISDAIYNPKETRLMKMGKKVGCPVMNGLYMLLFQGSEAFRLWTGMDMPVEIIKHDVIDQ</sequence>
<dbReference type="EMBL" id="VUMT01000009">
    <property type="protein sequence ID" value="MSS63740.1"/>
    <property type="molecule type" value="Genomic_DNA"/>
</dbReference>
<dbReference type="Gene3D" id="3.40.50.10860">
    <property type="entry name" value="Leucine Dehydrogenase, chain A, domain 1"/>
    <property type="match status" value="1"/>
</dbReference>
<keyword evidence="13" id="KW-1185">Reference proteome</keyword>
<dbReference type="GO" id="GO:0019632">
    <property type="term" value="P:shikimate metabolic process"/>
    <property type="evidence" value="ECO:0007669"/>
    <property type="project" value="InterPro"/>
</dbReference>
<dbReference type="GO" id="GO:0008652">
    <property type="term" value="P:amino acid biosynthetic process"/>
    <property type="evidence" value="ECO:0007669"/>
    <property type="project" value="UniProtKB-KW"/>
</dbReference>
<dbReference type="AlphaFoldDB" id="A0A6L5XXZ0"/>
<evidence type="ECO:0000313" key="12">
    <source>
        <dbReference type="EMBL" id="MSS63740.1"/>
    </source>
</evidence>